<evidence type="ECO:0000313" key="10">
    <source>
        <dbReference type="Proteomes" id="UP001202479"/>
    </source>
</evidence>
<evidence type="ECO:0000259" key="8">
    <source>
        <dbReference type="PROSITE" id="PS50845"/>
    </source>
</evidence>
<evidence type="ECO:0000256" key="2">
    <source>
        <dbReference type="ARBA" id="ARBA00022692"/>
    </source>
</evidence>
<evidence type="ECO:0000313" key="9">
    <source>
        <dbReference type="EMBL" id="KAI3406644.2"/>
    </source>
</evidence>
<dbReference type="PANTHER" id="PTHR10994">
    <property type="entry name" value="RETICULON"/>
    <property type="match status" value="1"/>
</dbReference>
<dbReference type="PROSITE" id="PS50845">
    <property type="entry name" value="RETICULON"/>
    <property type="match status" value="1"/>
</dbReference>
<feature type="compositionally biased region" description="Low complexity" evidence="7">
    <location>
        <begin position="300"/>
        <end position="332"/>
    </location>
</feature>
<comment type="subcellular location">
    <subcellularLocation>
        <location evidence="1 6">Endoplasmic reticulum membrane</location>
        <topology evidence="1 6">Multi-pass membrane protein</topology>
    </subcellularLocation>
</comment>
<evidence type="ECO:0000256" key="6">
    <source>
        <dbReference type="RuleBase" id="RU363132"/>
    </source>
</evidence>
<feature type="compositionally biased region" description="Polar residues" evidence="7">
    <location>
        <begin position="38"/>
        <end position="51"/>
    </location>
</feature>
<evidence type="ECO:0000256" key="7">
    <source>
        <dbReference type="SAM" id="MobiDB-lite"/>
    </source>
</evidence>
<dbReference type="EMBL" id="JAHUZD010000022">
    <property type="protein sequence ID" value="KAI3406644.2"/>
    <property type="molecule type" value="Genomic_DNA"/>
</dbReference>
<reference evidence="9" key="1">
    <citation type="journal article" date="2022" name="DNA Res.">
        <title>Genome analysis of five recently described species of the CUG-Ser clade uncovers Candida theae as a new hybrid lineage with pathogenic potential in the Candida parapsilosis species complex.</title>
        <authorList>
            <person name="Mixao V."/>
            <person name="Del Olmo V."/>
            <person name="Hegedusova E."/>
            <person name="Saus E."/>
            <person name="Pryszcz L."/>
            <person name="Cillingova A."/>
            <person name="Nosek J."/>
            <person name="Gabaldon T."/>
        </authorList>
    </citation>
    <scope>NUCLEOTIDE SEQUENCE</scope>
    <source>
        <strain evidence="9">CBS 10844</strain>
    </source>
</reference>
<organism evidence="9 10">
    <name type="scientific">Candida oxycetoniae</name>
    <dbReference type="NCBI Taxonomy" id="497107"/>
    <lineage>
        <taxon>Eukaryota</taxon>
        <taxon>Fungi</taxon>
        <taxon>Dikarya</taxon>
        <taxon>Ascomycota</taxon>
        <taxon>Saccharomycotina</taxon>
        <taxon>Pichiomycetes</taxon>
        <taxon>Debaryomycetaceae</taxon>
        <taxon>Candida/Lodderomyces clade</taxon>
        <taxon>Candida</taxon>
    </lineage>
</organism>
<dbReference type="RefSeq" id="XP_049182389.1">
    <property type="nucleotide sequence ID" value="XM_049326368.1"/>
</dbReference>
<dbReference type="PANTHER" id="PTHR10994:SF193">
    <property type="entry name" value="RETICULON-LIKE PROTEIN"/>
    <property type="match status" value="1"/>
</dbReference>
<dbReference type="AlphaFoldDB" id="A0AAI9T1I1"/>
<name>A0AAI9T1I1_9ASCO</name>
<evidence type="ECO:0000256" key="4">
    <source>
        <dbReference type="ARBA" id="ARBA00022989"/>
    </source>
</evidence>
<evidence type="ECO:0000256" key="5">
    <source>
        <dbReference type="ARBA" id="ARBA00023136"/>
    </source>
</evidence>
<accession>A0AAI9T1I1</accession>
<comment type="caution">
    <text evidence="9">The sequence shown here is derived from an EMBL/GenBank/DDBJ whole genome shotgun (WGS) entry which is preliminary data.</text>
</comment>
<dbReference type="InterPro" id="IPR003388">
    <property type="entry name" value="Reticulon"/>
</dbReference>
<dbReference type="GO" id="GO:0009617">
    <property type="term" value="P:response to bacterium"/>
    <property type="evidence" value="ECO:0007669"/>
    <property type="project" value="InterPro"/>
</dbReference>
<keyword evidence="3 6" id="KW-0256">Endoplasmic reticulum</keyword>
<feature type="transmembrane region" description="Helical" evidence="6">
    <location>
        <begin position="201"/>
        <end position="222"/>
    </location>
</feature>
<feature type="compositionally biased region" description="Polar residues" evidence="7">
    <location>
        <begin position="283"/>
        <end position="295"/>
    </location>
</feature>
<keyword evidence="10" id="KW-1185">Reference proteome</keyword>
<protein>
    <recommendedName>
        <fullName evidence="6">Reticulon-like protein</fullName>
    </recommendedName>
</protein>
<gene>
    <name evidence="9" type="ORF">KGF56_000490</name>
</gene>
<dbReference type="Proteomes" id="UP001202479">
    <property type="component" value="Unassembled WGS sequence"/>
</dbReference>
<feature type="region of interest" description="Disordered" evidence="7">
    <location>
        <begin position="283"/>
        <end position="367"/>
    </location>
</feature>
<dbReference type="InterPro" id="IPR045064">
    <property type="entry name" value="Reticulon-like"/>
</dbReference>
<feature type="compositionally biased region" description="Polar residues" evidence="7">
    <location>
        <begin position="1"/>
        <end position="12"/>
    </location>
</feature>
<evidence type="ECO:0000256" key="3">
    <source>
        <dbReference type="ARBA" id="ARBA00022824"/>
    </source>
</evidence>
<feature type="transmembrane region" description="Helical" evidence="6">
    <location>
        <begin position="95"/>
        <end position="121"/>
    </location>
</feature>
<feature type="domain" description="Reticulon" evidence="8">
    <location>
        <begin position="76"/>
        <end position="267"/>
    </location>
</feature>
<keyword evidence="5 6" id="KW-0472">Membrane</keyword>
<feature type="region of interest" description="Disordered" evidence="7">
    <location>
        <begin position="1"/>
        <end position="69"/>
    </location>
</feature>
<dbReference type="GeneID" id="73378107"/>
<proteinExistence type="predicted"/>
<keyword evidence="2 6" id="KW-0812">Transmembrane</keyword>
<evidence type="ECO:0000256" key="1">
    <source>
        <dbReference type="ARBA" id="ARBA00004477"/>
    </source>
</evidence>
<keyword evidence="4 6" id="KW-1133">Transmembrane helix</keyword>
<dbReference type="GO" id="GO:0005789">
    <property type="term" value="C:endoplasmic reticulum membrane"/>
    <property type="evidence" value="ECO:0007669"/>
    <property type="project" value="UniProtKB-SubCell"/>
</dbReference>
<dbReference type="Pfam" id="PF02453">
    <property type="entry name" value="Reticulon"/>
    <property type="match status" value="1"/>
</dbReference>
<sequence>MSSIPSQPYGSKQQQQQQQHSSTIPTGSDIPPPIIESKPTSNFELSQSNSIKPYPSVSDATTTTTTTPTVQGQGPLCYLLTWKDPIYTGKVFGSLILGLVIFKTVNLVNIFFHVAYIGLLFSAVAEYSGKLITGRGFVTNYSKRFANSSCAEKFNKEVLPSIAGFTVCFEKTIKKIVYAQDIESTLKAAAVSYILYKVTSYVTLFKLLITVIFSAFTIPFAYNNKQKEIDAFVSARTQCAKSQFQKLLAKIKKEAGPHIDNLIKKSGPVGAFVQSKIPVRTAGSTVGDSKATSYGTAADSHSTSSPSPSKPVVGAHSSGVSSGVTSSTTVPVNATKPFPTVPNTTVGGEFDDTDDFADTTQEHKPIY</sequence>